<organism evidence="3 4">
    <name type="scientific">Candidatus Scatomorpha intestinigallinarum</name>
    <dbReference type="NCBI Taxonomy" id="2840923"/>
    <lineage>
        <taxon>Bacteria</taxon>
        <taxon>Bacillati</taxon>
        <taxon>Bacillota</taxon>
        <taxon>Clostridia</taxon>
        <taxon>Eubacteriales</taxon>
        <taxon>Candidatus Scatomorpha</taxon>
    </lineage>
</organism>
<keyword evidence="1" id="KW-0812">Transmembrane</keyword>
<reference evidence="3" key="2">
    <citation type="journal article" date="2021" name="PeerJ">
        <title>Extensive microbial diversity within the chicken gut microbiome revealed by metagenomics and culture.</title>
        <authorList>
            <person name="Gilroy R."/>
            <person name="Ravi A."/>
            <person name="Getino M."/>
            <person name="Pursley I."/>
            <person name="Horton D.L."/>
            <person name="Alikhan N.F."/>
            <person name="Baker D."/>
            <person name="Gharbi K."/>
            <person name="Hall N."/>
            <person name="Watson M."/>
            <person name="Adriaenssens E.M."/>
            <person name="Foster-Nyarko E."/>
            <person name="Jarju S."/>
            <person name="Secka A."/>
            <person name="Antonio M."/>
            <person name="Oren A."/>
            <person name="Chaudhuri R.R."/>
            <person name="La Ragione R."/>
            <person name="Hildebrand F."/>
            <person name="Pallen M.J."/>
        </authorList>
    </citation>
    <scope>NUCLEOTIDE SEQUENCE</scope>
    <source>
        <strain evidence="3">ChiGjej3B3-7149</strain>
    </source>
</reference>
<evidence type="ECO:0000259" key="2">
    <source>
        <dbReference type="Pfam" id="PF07670"/>
    </source>
</evidence>
<gene>
    <name evidence="3" type="ORF">IAD36_00490</name>
</gene>
<dbReference type="EMBL" id="DVHH01000012">
    <property type="protein sequence ID" value="HIR54072.1"/>
    <property type="molecule type" value="Genomic_DNA"/>
</dbReference>
<comment type="caution">
    <text evidence="3">The sequence shown here is derived from an EMBL/GenBank/DDBJ whole genome shotgun (WGS) entry which is preliminary data.</text>
</comment>
<dbReference type="InterPro" id="IPR011642">
    <property type="entry name" value="Gate_dom"/>
</dbReference>
<dbReference type="AlphaFoldDB" id="A0A9D1DJL4"/>
<feature type="transmembrane region" description="Helical" evidence="1">
    <location>
        <begin position="32"/>
        <end position="53"/>
    </location>
</feature>
<evidence type="ECO:0000313" key="3">
    <source>
        <dbReference type="EMBL" id="HIR54072.1"/>
    </source>
</evidence>
<evidence type="ECO:0000256" key="1">
    <source>
        <dbReference type="SAM" id="Phobius"/>
    </source>
</evidence>
<keyword evidence="1" id="KW-1133">Transmembrane helix</keyword>
<proteinExistence type="predicted"/>
<evidence type="ECO:0000313" key="4">
    <source>
        <dbReference type="Proteomes" id="UP000824238"/>
    </source>
</evidence>
<feature type="domain" description="Nucleoside transporter/FeoB GTPase Gate" evidence="2">
    <location>
        <begin position="42"/>
        <end position="151"/>
    </location>
</feature>
<protein>
    <submittedName>
        <fullName evidence="3">Spore maturation protein A</fullName>
    </submittedName>
</protein>
<dbReference type="Pfam" id="PF07670">
    <property type="entry name" value="Gate"/>
    <property type="match status" value="1"/>
</dbReference>
<name>A0A9D1DJL4_9FIRM</name>
<keyword evidence="1" id="KW-0472">Membrane</keyword>
<reference evidence="3" key="1">
    <citation type="submission" date="2020-10" db="EMBL/GenBank/DDBJ databases">
        <authorList>
            <person name="Gilroy R."/>
        </authorList>
    </citation>
    <scope>NUCLEOTIDE SEQUENCE</scope>
    <source>
        <strain evidence="3">ChiGjej3B3-7149</strain>
    </source>
</reference>
<feature type="transmembrane region" description="Helical" evidence="1">
    <location>
        <begin position="131"/>
        <end position="152"/>
    </location>
</feature>
<feature type="transmembrane region" description="Helical" evidence="1">
    <location>
        <begin position="164"/>
        <end position="187"/>
    </location>
</feature>
<sequence length="192" mass="19464">MSKMWAAALVVSIVCGALSGRGAETGLAALEGAPAAVQVIIGTGGLICLWCGVMEVMRRSGVMSALSRLLRPVLGRLFPRAARDTETLDALAANVSANFLGLGNAATPMGIKAAQGMARLSERPGTAGKELCLLVVLNTASIQLLPTTAAALRASYGSASPFDILPAVWISSALSVTVGLCAAALLARLCGE</sequence>
<accession>A0A9D1DJL4</accession>
<dbReference type="Proteomes" id="UP000824238">
    <property type="component" value="Unassembled WGS sequence"/>
</dbReference>